<dbReference type="NCBIfam" id="TIGR01065">
    <property type="entry name" value="hlyIII"/>
    <property type="match status" value="1"/>
</dbReference>
<reference evidence="9" key="1">
    <citation type="submission" date="2012-03" db="EMBL/GenBank/DDBJ databases">
        <title>Functional metagenomics reveals considerable lignocellulase gene clusters in the gut microbiome of a wood-feeding higher termite.</title>
        <authorList>
            <person name="Liu N."/>
        </authorList>
    </citation>
    <scope>NUCLEOTIDE SEQUENCE</scope>
</reference>
<evidence type="ECO:0000256" key="6">
    <source>
        <dbReference type="ARBA" id="ARBA00023136"/>
    </source>
</evidence>
<keyword evidence="6 8" id="KW-0472">Membrane</keyword>
<dbReference type="InterPro" id="IPR004254">
    <property type="entry name" value="AdipoR/HlyIII-related"/>
</dbReference>
<feature type="binding site" evidence="7">
    <location>
        <position position="199"/>
    </location>
    <ligand>
        <name>Zn(2+)</name>
        <dbReference type="ChEBI" id="CHEBI:29105"/>
    </ligand>
</feature>
<evidence type="ECO:0000256" key="4">
    <source>
        <dbReference type="ARBA" id="ARBA00022692"/>
    </source>
</evidence>
<evidence type="ECO:0000256" key="2">
    <source>
        <dbReference type="ARBA" id="ARBA00008488"/>
    </source>
</evidence>
<comment type="similarity">
    <text evidence="2">Belongs to the UPF0073 (Hly-III) family.</text>
</comment>
<feature type="transmembrane region" description="Helical" evidence="8">
    <location>
        <begin position="196"/>
        <end position="214"/>
    </location>
</feature>
<evidence type="ECO:0000313" key="9">
    <source>
        <dbReference type="EMBL" id="AGS51582.1"/>
    </source>
</evidence>
<dbReference type="InterPro" id="IPR005744">
    <property type="entry name" value="Hy-lIII"/>
</dbReference>
<keyword evidence="5 8" id="KW-1133">Transmembrane helix</keyword>
<feature type="transmembrane region" description="Helical" evidence="8">
    <location>
        <begin position="20"/>
        <end position="42"/>
    </location>
</feature>
<feature type="transmembrane region" description="Helical" evidence="8">
    <location>
        <begin position="113"/>
        <end position="132"/>
    </location>
</feature>
<sequence>MNIYKKSSITLPSYTTGEEIANSVLHGVGVLGAVTGLVMLILKPHMSNFDRVGVVIFSATMIAMFLFSTLYHAIQHNGAKRIFRKFDHCVIYIFIAGSYTPFCLSGLGGAWGWSIFGFEWFLALAGIMLNIFDIKILKKIEIAIYLLMGWAIVAGFIPLIRSSIPGISLGFLLAGGIAYTLGAFCYRMKSIRYNHVIWHVFVIAGTVCHWFAVWNLS</sequence>
<evidence type="ECO:0000256" key="3">
    <source>
        <dbReference type="ARBA" id="ARBA00022475"/>
    </source>
</evidence>
<feature type="transmembrane region" description="Helical" evidence="8">
    <location>
        <begin position="166"/>
        <end position="184"/>
    </location>
</feature>
<accession>A0A806JYJ9</accession>
<protein>
    <submittedName>
        <fullName evidence="9">Channel protein, hemolysin III family protein</fullName>
    </submittedName>
</protein>
<feature type="transmembrane region" description="Helical" evidence="8">
    <location>
        <begin position="86"/>
        <end position="107"/>
    </location>
</feature>
<dbReference type="Pfam" id="PF03006">
    <property type="entry name" value="HlyIII"/>
    <property type="match status" value="1"/>
</dbReference>
<evidence type="ECO:0000256" key="7">
    <source>
        <dbReference type="PIRSR" id="PIRSR604254-1"/>
    </source>
</evidence>
<dbReference type="AlphaFoldDB" id="A0A806JYJ9"/>
<keyword evidence="4 8" id="KW-0812">Transmembrane</keyword>
<feature type="binding site" evidence="7">
    <location>
        <position position="195"/>
    </location>
    <ligand>
        <name>Zn(2+)</name>
        <dbReference type="ChEBI" id="CHEBI:29105"/>
    </ligand>
</feature>
<evidence type="ECO:0000256" key="5">
    <source>
        <dbReference type="ARBA" id="ARBA00022989"/>
    </source>
</evidence>
<comment type="subcellular location">
    <subcellularLocation>
        <location evidence="1">Cell membrane</location>
        <topology evidence="1">Multi-pass membrane protein</topology>
    </subcellularLocation>
</comment>
<keyword evidence="7" id="KW-0862">Zinc</keyword>
<dbReference type="GO" id="GO:0005886">
    <property type="term" value="C:plasma membrane"/>
    <property type="evidence" value="ECO:0007669"/>
    <property type="project" value="UniProtKB-SubCell"/>
</dbReference>
<dbReference type="PANTHER" id="PTHR20855">
    <property type="entry name" value="ADIPOR/PROGESTIN RECEPTOR-RELATED"/>
    <property type="match status" value="1"/>
</dbReference>
<feature type="transmembrane region" description="Helical" evidence="8">
    <location>
        <begin position="54"/>
        <end position="74"/>
    </location>
</feature>
<name>A0A806JYJ9_9BACT</name>
<evidence type="ECO:0000256" key="8">
    <source>
        <dbReference type="SAM" id="Phobius"/>
    </source>
</evidence>
<dbReference type="EMBL" id="JQ844165">
    <property type="protein sequence ID" value="AGS51582.1"/>
    <property type="molecule type" value="Genomic_DNA"/>
</dbReference>
<feature type="transmembrane region" description="Helical" evidence="8">
    <location>
        <begin position="144"/>
        <end position="160"/>
    </location>
</feature>
<keyword evidence="3" id="KW-1003">Cell membrane</keyword>
<evidence type="ECO:0000256" key="1">
    <source>
        <dbReference type="ARBA" id="ARBA00004651"/>
    </source>
</evidence>
<feature type="binding site" evidence="7">
    <location>
        <position position="72"/>
    </location>
    <ligand>
        <name>Zn(2+)</name>
        <dbReference type="ChEBI" id="CHEBI:29105"/>
    </ligand>
</feature>
<proteinExistence type="inferred from homology"/>
<dbReference type="PANTHER" id="PTHR20855:SF3">
    <property type="entry name" value="LD03007P"/>
    <property type="match status" value="1"/>
</dbReference>
<dbReference type="GO" id="GO:0046872">
    <property type="term" value="F:metal ion binding"/>
    <property type="evidence" value="ECO:0007669"/>
    <property type="project" value="UniProtKB-KW"/>
</dbReference>
<organism evidence="9">
    <name type="scientific">uncultured bacterium contig00010</name>
    <dbReference type="NCBI Taxonomy" id="1181502"/>
    <lineage>
        <taxon>Bacteria</taxon>
        <taxon>environmental samples</taxon>
    </lineage>
</organism>
<keyword evidence="7" id="KW-0479">Metal-binding</keyword>
<dbReference type="GO" id="GO:0140911">
    <property type="term" value="F:pore-forming activity"/>
    <property type="evidence" value="ECO:0007669"/>
    <property type="project" value="InterPro"/>
</dbReference>